<feature type="transmembrane region" description="Helical" evidence="9">
    <location>
        <begin position="382"/>
        <end position="402"/>
    </location>
</feature>
<name>A0AAJ0DDE3_9PEZI</name>
<dbReference type="PANTHER" id="PTHR47782">
    <property type="entry name" value="ZN(II)2CYS6 TRANSCRIPTION FACTOR (EUROFUNG)-RELATED"/>
    <property type="match status" value="1"/>
</dbReference>
<evidence type="ECO:0000256" key="6">
    <source>
        <dbReference type="ARBA" id="ARBA00023163"/>
    </source>
</evidence>
<keyword evidence="9" id="KW-1133">Transmembrane helix</keyword>
<dbReference type="GO" id="GO:0000981">
    <property type="term" value="F:DNA-binding transcription factor activity, RNA polymerase II-specific"/>
    <property type="evidence" value="ECO:0007669"/>
    <property type="project" value="TreeGrafter"/>
</dbReference>
<feature type="compositionally biased region" description="Polar residues" evidence="8">
    <location>
        <begin position="1"/>
        <end position="12"/>
    </location>
</feature>
<dbReference type="InterPro" id="IPR007219">
    <property type="entry name" value="XnlR_reg_dom"/>
</dbReference>
<dbReference type="GO" id="GO:0005634">
    <property type="term" value="C:nucleus"/>
    <property type="evidence" value="ECO:0007669"/>
    <property type="project" value="UniProtKB-SubCell"/>
</dbReference>
<dbReference type="GO" id="GO:0043565">
    <property type="term" value="F:sequence-specific DNA binding"/>
    <property type="evidence" value="ECO:0007669"/>
    <property type="project" value="TreeGrafter"/>
</dbReference>
<keyword evidence="12" id="KW-1185">Reference proteome</keyword>
<evidence type="ECO:0000313" key="11">
    <source>
        <dbReference type="EMBL" id="KAK3048073.1"/>
    </source>
</evidence>
<dbReference type="EMBL" id="JAWDJX010000053">
    <property type="protein sequence ID" value="KAK3048073.1"/>
    <property type="molecule type" value="Genomic_DNA"/>
</dbReference>
<reference evidence="11" key="1">
    <citation type="submission" date="2023-04" db="EMBL/GenBank/DDBJ databases">
        <title>Black Yeasts Isolated from many extreme environments.</title>
        <authorList>
            <person name="Coleine C."/>
            <person name="Stajich J.E."/>
            <person name="Selbmann L."/>
        </authorList>
    </citation>
    <scope>NUCLEOTIDE SEQUENCE</scope>
    <source>
        <strain evidence="11">CCFEE 5312</strain>
    </source>
</reference>
<keyword evidence="5" id="KW-0238">DNA-binding</keyword>
<dbReference type="GO" id="GO:0006351">
    <property type="term" value="P:DNA-templated transcription"/>
    <property type="evidence" value="ECO:0007669"/>
    <property type="project" value="InterPro"/>
</dbReference>
<evidence type="ECO:0000256" key="7">
    <source>
        <dbReference type="ARBA" id="ARBA00023242"/>
    </source>
</evidence>
<keyword evidence="7" id="KW-0539">Nucleus</keyword>
<dbReference type="Proteomes" id="UP001271007">
    <property type="component" value="Unassembled WGS sequence"/>
</dbReference>
<keyword evidence="9" id="KW-0812">Transmembrane</keyword>
<dbReference type="GO" id="GO:0045944">
    <property type="term" value="P:positive regulation of transcription by RNA polymerase II"/>
    <property type="evidence" value="ECO:0007669"/>
    <property type="project" value="TreeGrafter"/>
</dbReference>
<dbReference type="GO" id="GO:0008270">
    <property type="term" value="F:zinc ion binding"/>
    <property type="evidence" value="ECO:0007669"/>
    <property type="project" value="InterPro"/>
</dbReference>
<evidence type="ECO:0000259" key="10">
    <source>
        <dbReference type="SMART" id="SM00906"/>
    </source>
</evidence>
<gene>
    <name evidence="11" type="ORF">LTR09_010589</name>
</gene>
<dbReference type="InterPro" id="IPR052202">
    <property type="entry name" value="Yeast_MetPath_Reg"/>
</dbReference>
<dbReference type="PANTHER" id="PTHR47782:SF12">
    <property type="entry name" value="ZN(II)2CYS6 TRANSCRIPTION FACTOR (EUROFUNG)"/>
    <property type="match status" value="1"/>
</dbReference>
<evidence type="ECO:0000256" key="1">
    <source>
        <dbReference type="ARBA" id="ARBA00004123"/>
    </source>
</evidence>
<organism evidence="11 12">
    <name type="scientific">Extremus antarcticus</name>
    <dbReference type="NCBI Taxonomy" id="702011"/>
    <lineage>
        <taxon>Eukaryota</taxon>
        <taxon>Fungi</taxon>
        <taxon>Dikarya</taxon>
        <taxon>Ascomycota</taxon>
        <taxon>Pezizomycotina</taxon>
        <taxon>Dothideomycetes</taxon>
        <taxon>Dothideomycetidae</taxon>
        <taxon>Mycosphaerellales</taxon>
        <taxon>Extremaceae</taxon>
        <taxon>Extremus</taxon>
    </lineage>
</organism>
<evidence type="ECO:0000256" key="9">
    <source>
        <dbReference type="SAM" id="Phobius"/>
    </source>
</evidence>
<keyword evidence="4" id="KW-0805">Transcription regulation</keyword>
<comment type="caution">
    <text evidence="11">The sequence shown here is derived from an EMBL/GenBank/DDBJ whole genome shotgun (WGS) entry which is preliminary data.</text>
</comment>
<keyword evidence="2" id="KW-0479">Metal-binding</keyword>
<dbReference type="AlphaFoldDB" id="A0AAJ0DDE3"/>
<protein>
    <recommendedName>
        <fullName evidence="10">Xylanolytic transcriptional activator regulatory domain-containing protein</fullName>
    </recommendedName>
</protein>
<keyword evidence="9" id="KW-0472">Membrane</keyword>
<feature type="region of interest" description="Disordered" evidence="8">
    <location>
        <begin position="1"/>
        <end position="31"/>
    </location>
</feature>
<comment type="subcellular location">
    <subcellularLocation>
        <location evidence="1">Nucleus</location>
    </subcellularLocation>
</comment>
<dbReference type="SMART" id="SM00906">
    <property type="entry name" value="Fungal_trans"/>
    <property type="match status" value="1"/>
</dbReference>
<keyword evidence="3" id="KW-0862">Zinc</keyword>
<proteinExistence type="predicted"/>
<dbReference type="Pfam" id="PF04082">
    <property type="entry name" value="Fungal_trans"/>
    <property type="match status" value="1"/>
</dbReference>
<accession>A0AAJ0DDE3</accession>
<evidence type="ECO:0000256" key="8">
    <source>
        <dbReference type="SAM" id="MobiDB-lite"/>
    </source>
</evidence>
<dbReference type="CDD" id="cd12148">
    <property type="entry name" value="fungal_TF_MHR"/>
    <property type="match status" value="1"/>
</dbReference>
<evidence type="ECO:0000256" key="4">
    <source>
        <dbReference type="ARBA" id="ARBA00023015"/>
    </source>
</evidence>
<keyword evidence="6" id="KW-0804">Transcription</keyword>
<evidence type="ECO:0000313" key="12">
    <source>
        <dbReference type="Proteomes" id="UP001271007"/>
    </source>
</evidence>
<evidence type="ECO:0000256" key="3">
    <source>
        <dbReference type="ARBA" id="ARBA00022833"/>
    </source>
</evidence>
<feature type="domain" description="Xylanolytic transcriptional activator regulatory" evidence="10">
    <location>
        <begin position="150"/>
        <end position="225"/>
    </location>
</feature>
<evidence type="ECO:0000256" key="5">
    <source>
        <dbReference type="ARBA" id="ARBA00023125"/>
    </source>
</evidence>
<evidence type="ECO:0000256" key="2">
    <source>
        <dbReference type="ARBA" id="ARBA00022723"/>
    </source>
</evidence>
<sequence length="548" mass="61779">MGLRTPMQSTPGSKARMPASAKSQTAKHALPSWPSVEQAEDLTEAFFHNVHAQFPFLHRPTLKKWEQECRRSRSPGGVTELGDVPVFFVLMVYATGSLVSKHIDTAAAEKYYIAAMEYLGPVLEQDGMESIQALLAIAVYSVRSPLGVSLWKVSGMALRLCVQLGYHRSVEKYRRSGDAITKEMSKRCFWAAYTFDRYVSSILGLPGGISDLAIDVELPFDINDEELTSAGIVLAADRTSPTTMTGAIHTIKLRQIWSKFSTHLFPTSSLCSHDNHGDSGPTIEELRQELEDWRATAPVVVDPPLDSPLSVFASIGWFQLAYNHSILLLYRHYIMDTKPYKCSPPLPKTPDIVNRAFEECFAKAQDQCLLYRRMYQNPSIQFTWGSLHMLFFSGLTYLYCLWRSKPIRDAAKQRDVVNTCMACQTVLVIIAERWKLATSYRDLFETLSDRTISMMCGDLVPETTLPRSSSPEADTVEQERVLPSQDWTNNFDGLDIPPESEWMVSELFQTAQGLDPTEWDDITNIDVDFSFQPDAFHHPAMWNNAGVL</sequence>